<proteinExistence type="predicted"/>
<accession>A0A915D6A7</accession>
<dbReference type="AlphaFoldDB" id="A0A915D6A7"/>
<organism evidence="1 2">
    <name type="scientific">Ditylenchus dipsaci</name>
    <dbReference type="NCBI Taxonomy" id="166011"/>
    <lineage>
        <taxon>Eukaryota</taxon>
        <taxon>Metazoa</taxon>
        <taxon>Ecdysozoa</taxon>
        <taxon>Nematoda</taxon>
        <taxon>Chromadorea</taxon>
        <taxon>Rhabditida</taxon>
        <taxon>Tylenchina</taxon>
        <taxon>Tylenchomorpha</taxon>
        <taxon>Sphaerularioidea</taxon>
        <taxon>Anguinidae</taxon>
        <taxon>Anguininae</taxon>
        <taxon>Ditylenchus</taxon>
    </lineage>
</organism>
<dbReference type="Proteomes" id="UP000887574">
    <property type="component" value="Unplaced"/>
</dbReference>
<keyword evidence="1" id="KW-1185">Reference proteome</keyword>
<sequence>MANNLFQKIAEIWLNLKQKTQVVEGNSIYGQSLAAAAIEAFDSNMGNFSTDWLASGEKLNKELVVCTALVDPFVHSQLECICEKSSNVRMRPVEGYRYAKGKYFVFEKIENSLRNTLRIKISTRREDVRTTRNTERSRAIPRRLIWRTRMAAPTNLDGGSGLLGTRSVAGALFL</sequence>
<dbReference type="WBParaSite" id="jg15810.2">
    <property type="protein sequence ID" value="jg15810.2"/>
    <property type="gene ID" value="jg15810"/>
</dbReference>
<evidence type="ECO:0000313" key="1">
    <source>
        <dbReference type="Proteomes" id="UP000887574"/>
    </source>
</evidence>
<name>A0A915D6A7_9BILA</name>
<evidence type="ECO:0000313" key="2">
    <source>
        <dbReference type="WBParaSite" id="jg15810.2"/>
    </source>
</evidence>
<reference evidence="2" key="1">
    <citation type="submission" date="2022-11" db="UniProtKB">
        <authorList>
            <consortium name="WormBaseParasite"/>
        </authorList>
    </citation>
    <scope>IDENTIFICATION</scope>
</reference>
<protein>
    <submittedName>
        <fullName evidence="2">Uncharacterized protein</fullName>
    </submittedName>
</protein>